<evidence type="ECO:0000313" key="2">
    <source>
        <dbReference type="Proteomes" id="UP001432322"/>
    </source>
</evidence>
<organism evidence="1 2">
    <name type="scientific">Pristionchus fissidentatus</name>
    <dbReference type="NCBI Taxonomy" id="1538716"/>
    <lineage>
        <taxon>Eukaryota</taxon>
        <taxon>Metazoa</taxon>
        <taxon>Ecdysozoa</taxon>
        <taxon>Nematoda</taxon>
        <taxon>Chromadorea</taxon>
        <taxon>Rhabditida</taxon>
        <taxon>Rhabditina</taxon>
        <taxon>Diplogasteromorpha</taxon>
        <taxon>Diplogasteroidea</taxon>
        <taxon>Neodiplogasteridae</taxon>
        <taxon>Pristionchus</taxon>
    </lineage>
</organism>
<name>A0AAV5W306_9BILA</name>
<comment type="caution">
    <text evidence="1">The sequence shown here is derived from an EMBL/GenBank/DDBJ whole genome shotgun (WGS) entry which is preliminary data.</text>
</comment>
<evidence type="ECO:0000313" key="1">
    <source>
        <dbReference type="EMBL" id="GMT26536.1"/>
    </source>
</evidence>
<accession>A0AAV5W306</accession>
<dbReference type="Proteomes" id="UP001432322">
    <property type="component" value="Unassembled WGS sequence"/>
</dbReference>
<feature type="non-terminal residue" evidence="1">
    <location>
        <position position="1"/>
    </location>
</feature>
<keyword evidence="2" id="KW-1185">Reference proteome</keyword>
<gene>
    <name evidence="1" type="ORF">PFISCL1PPCAC_17833</name>
</gene>
<protein>
    <submittedName>
        <fullName evidence="1">Uncharacterized protein</fullName>
    </submittedName>
</protein>
<sequence>HAIIILLQSFYFRLYIVPANLSQQVIPTRTATWLGSYFTLRKKQLRLSEWTCYTWMATSHFGLQYPDF</sequence>
<dbReference type="EMBL" id="BTSY01000005">
    <property type="protein sequence ID" value="GMT26536.1"/>
    <property type="molecule type" value="Genomic_DNA"/>
</dbReference>
<reference evidence="1" key="1">
    <citation type="submission" date="2023-10" db="EMBL/GenBank/DDBJ databases">
        <title>Genome assembly of Pristionchus species.</title>
        <authorList>
            <person name="Yoshida K."/>
            <person name="Sommer R.J."/>
        </authorList>
    </citation>
    <scope>NUCLEOTIDE SEQUENCE</scope>
    <source>
        <strain evidence="1">RS5133</strain>
    </source>
</reference>
<feature type="non-terminal residue" evidence="1">
    <location>
        <position position="68"/>
    </location>
</feature>
<proteinExistence type="predicted"/>
<dbReference type="AlphaFoldDB" id="A0AAV5W306"/>